<keyword evidence="4" id="KW-0472">Membrane</keyword>
<evidence type="ECO:0000256" key="5">
    <source>
        <dbReference type="SAM" id="SignalP"/>
    </source>
</evidence>
<dbReference type="AlphaFoldDB" id="A0AAV7IMM1"/>
<keyword evidence="8" id="KW-1185">Reference proteome</keyword>
<reference evidence="7 8" key="1">
    <citation type="journal article" date="2021" name="J. Hered.">
        <title>A chromosome-level genome assembly of the parasitoid wasp, Cotesia glomerata (Hymenoptera: Braconidae).</title>
        <authorList>
            <person name="Pinto B.J."/>
            <person name="Weis J.J."/>
            <person name="Gamble T."/>
            <person name="Ode P.J."/>
            <person name="Paul R."/>
            <person name="Zaspel J.M."/>
        </authorList>
    </citation>
    <scope>NUCLEOTIDE SEQUENCE [LARGE SCALE GENOMIC DNA]</scope>
    <source>
        <strain evidence="7">CgM1</strain>
    </source>
</reference>
<dbReference type="Proteomes" id="UP000826195">
    <property type="component" value="Unassembled WGS sequence"/>
</dbReference>
<sequence length="271" mass="30657">MICKMGLLTAVVCLVLTVPIVSSLSVKQKLNPRIVQLRNGQIQGLTQSFENRQLKPVDVYLGIPYATPPIGGGRFSPTKAPNPWDGVRLANAIGPVCPQRLPDISNEAAALERMPRGRLEYLKRLLPHLKNQSEDCLYLNIYAPAMENKVQLEKKIGRAPSLLTTRKNNTPINVQCRIGDKDKKKRKEVNKVEERKGARRLTQVLAFSTSCFYLNFCCIHYFLFIVFLFYFSLDASRSTVFISLCILDMCTDSHFDNETSRNIKCTPETET</sequence>
<dbReference type="SUPFAM" id="SSF53474">
    <property type="entry name" value="alpha/beta-Hydrolases"/>
    <property type="match status" value="1"/>
</dbReference>
<evidence type="ECO:0000256" key="3">
    <source>
        <dbReference type="ARBA" id="ARBA00023180"/>
    </source>
</evidence>
<feature type="signal peptide" evidence="5">
    <location>
        <begin position="1"/>
        <end position="23"/>
    </location>
</feature>
<dbReference type="Gene3D" id="3.40.50.1820">
    <property type="entry name" value="alpha/beta hydrolase"/>
    <property type="match status" value="1"/>
</dbReference>
<name>A0AAV7IMM1_COTGL</name>
<dbReference type="PANTHER" id="PTHR43903">
    <property type="entry name" value="NEUROLIGIN"/>
    <property type="match status" value="1"/>
</dbReference>
<feature type="domain" description="Carboxylesterase type B" evidence="6">
    <location>
        <begin position="33"/>
        <end position="149"/>
    </location>
</feature>
<evidence type="ECO:0000313" key="8">
    <source>
        <dbReference type="Proteomes" id="UP000826195"/>
    </source>
</evidence>
<dbReference type="PROSITE" id="PS00941">
    <property type="entry name" value="CARBOXYLESTERASE_B_2"/>
    <property type="match status" value="1"/>
</dbReference>
<proteinExistence type="inferred from homology"/>
<keyword evidence="4" id="KW-0812">Transmembrane</keyword>
<comment type="similarity">
    <text evidence="1">Belongs to the type-B carboxylesterase/lipase family.</text>
</comment>
<accession>A0AAV7IMM1</accession>
<dbReference type="Pfam" id="PF00135">
    <property type="entry name" value="COesterase"/>
    <property type="match status" value="1"/>
</dbReference>
<keyword evidence="2 5" id="KW-0732">Signal</keyword>
<evidence type="ECO:0000256" key="4">
    <source>
        <dbReference type="SAM" id="Phobius"/>
    </source>
</evidence>
<feature type="chain" id="PRO_5043978373" description="Carboxylesterase type B domain-containing protein" evidence="5">
    <location>
        <begin position="24"/>
        <end position="271"/>
    </location>
</feature>
<protein>
    <recommendedName>
        <fullName evidence="6">Carboxylesterase type B domain-containing protein</fullName>
    </recommendedName>
</protein>
<gene>
    <name evidence="7" type="ORF">KQX54_006526</name>
</gene>
<evidence type="ECO:0000256" key="2">
    <source>
        <dbReference type="ARBA" id="ARBA00022729"/>
    </source>
</evidence>
<evidence type="ECO:0000259" key="6">
    <source>
        <dbReference type="Pfam" id="PF00135"/>
    </source>
</evidence>
<dbReference type="EMBL" id="JAHXZJ010001119">
    <property type="protein sequence ID" value="KAH0553965.1"/>
    <property type="molecule type" value="Genomic_DNA"/>
</dbReference>
<dbReference type="InterPro" id="IPR029058">
    <property type="entry name" value="AB_hydrolase_fold"/>
</dbReference>
<keyword evidence="4" id="KW-1133">Transmembrane helix</keyword>
<dbReference type="InterPro" id="IPR051093">
    <property type="entry name" value="Neuroligin/BSAL"/>
</dbReference>
<comment type="caution">
    <text evidence="7">The sequence shown here is derived from an EMBL/GenBank/DDBJ whole genome shotgun (WGS) entry which is preliminary data.</text>
</comment>
<evidence type="ECO:0000256" key="1">
    <source>
        <dbReference type="ARBA" id="ARBA00005964"/>
    </source>
</evidence>
<organism evidence="7 8">
    <name type="scientific">Cotesia glomerata</name>
    <name type="common">Lepidopteran parasitic wasp</name>
    <name type="synonym">Apanteles glomeratus</name>
    <dbReference type="NCBI Taxonomy" id="32391"/>
    <lineage>
        <taxon>Eukaryota</taxon>
        <taxon>Metazoa</taxon>
        <taxon>Ecdysozoa</taxon>
        <taxon>Arthropoda</taxon>
        <taxon>Hexapoda</taxon>
        <taxon>Insecta</taxon>
        <taxon>Pterygota</taxon>
        <taxon>Neoptera</taxon>
        <taxon>Endopterygota</taxon>
        <taxon>Hymenoptera</taxon>
        <taxon>Apocrita</taxon>
        <taxon>Ichneumonoidea</taxon>
        <taxon>Braconidae</taxon>
        <taxon>Microgastrinae</taxon>
        <taxon>Cotesia</taxon>
    </lineage>
</organism>
<evidence type="ECO:0000313" key="7">
    <source>
        <dbReference type="EMBL" id="KAH0553965.1"/>
    </source>
</evidence>
<dbReference type="InterPro" id="IPR002018">
    <property type="entry name" value="CarbesteraseB"/>
</dbReference>
<keyword evidence="3" id="KW-0325">Glycoprotein</keyword>
<dbReference type="InterPro" id="IPR019819">
    <property type="entry name" value="Carboxylesterase_B_CS"/>
</dbReference>
<feature type="transmembrane region" description="Helical" evidence="4">
    <location>
        <begin position="212"/>
        <end position="233"/>
    </location>
</feature>